<dbReference type="Pfam" id="PF00005">
    <property type="entry name" value="ABC_tran"/>
    <property type="match status" value="1"/>
</dbReference>
<name>N0DZE5_9MICO</name>
<dbReference type="InterPro" id="IPR027417">
    <property type="entry name" value="P-loop_NTPase"/>
</dbReference>
<dbReference type="PANTHER" id="PTHR24220:SF685">
    <property type="entry name" value="ABC TRANSPORTER RELATED"/>
    <property type="match status" value="1"/>
</dbReference>
<evidence type="ECO:0000259" key="5">
    <source>
        <dbReference type="PROSITE" id="PS50893"/>
    </source>
</evidence>
<accession>N0DZE5</accession>
<reference evidence="6 7" key="1">
    <citation type="journal article" date="2013" name="ISME J.">
        <title>A metabolic model for members of the genus Tetrasphaera involved in enhanced biological phosphorus removal.</title>
        <authorList>
            <person name="Kristiansen R."/>
            <person name="Nguyen H.T.T."/>
            <person name="Saunders A.M."/>
            <person name="Nielsen J.L."/>
            <person name="Wimmer R."/>
            <person name="Le V.Q."/>
            <person name="McIlroy S.J."/>
            <person name="Petrovski S."/>
            <person name="Seviour R.J."/>
            <person name="Calteau A."/>
            <person name="Nielsen K.L."/>
            <person name="Nielsen P.H."/>
        </authorList>
    </citation>
    <scope>NUCLEOTIDE SEQUENCE [LARGE SCALE GENOMIC DNA]</scope>
    <source>
        <strain evidence="6 7">Lp2</strain>
    </source>
</reference>
<proteinExistence type="predicted"/>
<dbReference type="EMBL" id="CAIZ01000115">
    <property type="protein sequence ID" value="CCH69937.1"/>
    <property type="molecule type" value="Genomic_DNA"/>
</dbReference>
<protein>
    <submittedName>
        <fullName evidence="6">Lipoprotein-releasing system ATP-binding protein LolD</fullName>
        <ecNumber evidence="6">3.6.3.-</ecNumber>
    </submittedName>
</protein>
<dbReference type="InterPro" id="IPR015854">
    <property type="entry name" value="ABC_transpr_LolD-like"/>
</dbReference>
<dbReference type="GO" id="GO:0005524">
    <property type="term" value="F:ATP binding"/>
    <property type="evidence" value="ECO:0007669"/>
    <property type="project" value="UniProtKB-KW"/>
</dbReference>
<gene>
    <name evidence="6" type="primary">lolD</name>
    <name evidence="6" type="ORF">BN10_460038</name>
</gene>
<dbReference type="RefSeq" id="WP_010849813.1">
    <property type="nucleotide sequence ID" value="NZ_HF570956.1"/>
</dbReference>
<organism evidence="6 7">
    <name type="scientific">Phycicoccus elongatus Lp2</name>
    <dbReference type="NCBI Taxonomy" id="1193181"/>
    <lineage>
        <taxon>Bacteria</taxon>
        <taxon>Bacillati</taxon>
        <taxon>Actinomycetota</taxon>
        <taxon>Actinomycetes</taxon>
        <taxon>Micrococcales</taxon>
        <taxon>Intrasporangiaceae</taxon>
        <taxon>Phycicoccus</taxon>
    </lineage>
</organism>
<keyword evidence="2" id="KW-0547">Nucleotide-binding</keyword>
<dbReference type="HOGENOM" id="CLU_000604_1_22_11"/>
<keyword evidence="3 6" id="KW-0067">ATP-binding</keyword>
<dbReference type="InterPro" id="IPR003593">
    <property type="entry name" value="AAA+_ATPase"/>
</dbReference>
<keyword evidence="1" id="KW-0813">Transport</keyword>
<evidence type="ECO:0000313" key="6">
    <source>
        <dbReference type="EMBL" id="CCH69937.1"/>
    </source>
</evidence>
<keyword evidence="6" id="KW-0378">Hydrolase</keyword>
<dbReference type="CDD" id="cd03255">
    <property type="entry name" value="ABC_MJ0796_LolCDE_FtsE"/>
    <property type="match status" value="1"/>
</dbReference>
<dbReference type="OrthoDB" id="9802264at2"/>
<keyword evidence="7" id="KW-1185">Reference proteome</keyword>
<feature type="domain" description="ABC transporter" evidence="5">
    <location>
        <begin position="28"/>
        <end position="265"/>
    </location>
</feature>
<dbReference type="Gene3D" id="3.40.50.300">
    <property type="entry name" value="P-loop containing nucleotide triphosphate hydrolases"/>
    <property type="match status" value="1"/>
</dbReference>
<dbReference type="InterPro" id="IPR017911">
    <property type="entry name" value="MacB-like_ATP-bd"/>
</dbReference>
<dbReference type="SMART" id="SM00382">
    <property type="entry name" value="AAA"/>
    <property type="match status" value="1"/>
</dbReference>
<dbReference type="AlphaFoldDB" id="N0DZE5"/>
<feature type="region of interest" description="Disordered" evidence="4">
    <location>
        <begin position="1"/>
        <end position="26"/>
    </location>
</feature>
<dbReference type="GO" id="GO:0098796">
    <property type="term" value="C:membrane protein complex"/>
    <property type="evidence" value="ECO:0007669"/>
    <property type="project" value="UniProtKB-ARBA"/>
</dbReference>
<dbReference type="PROSITE" id="PS50893">
    <property type="entry name" value="ABC_TRANSPORTER_2"/>
    <property type="match status" value="1"/>
</dbReference>
<dbReference type="FunFam" id="3.40.50.300:FF:000032">
    <property type="entry name" value="Export ABC transporter ATP-binding protein"/>
    <property type="match status" value="1"/>
</dbReference>
<dbReference type="STRING" id="1193181.BN10_460038"/>
<dbReference type="SUPFAM" id="SSF52540">
    <property type="entry name" value="P-loop containing nucleoside triphosphate hydrolases"/>
    <property type="match status" value="1"/>
</dbReference>
<sequence length="271" mass="28677">MTITIDQAAPVGTTSTRLTRPAPGPTLLSAREVTKSYAVGRRRAEILHGVSLGVAAGEMCAVMGPSGSGKSTLLYCLAGLEQPTTGSIDLLGRNLATVSRGELARLRRSEVGFVFQSYNLVPTLSVGENVALPWRLRRLLPPRDAIREAMATLGIESLARSLPISLSGGEQQRVALARVLAQSPRVVFADEPTGALDTTTGHVVLDQLAAIAADPQRAVLIVTHDPNVAARCDRVMFMRDGRLERQLSTPSAADVALVMAELSDGSTSSRS</sequence>
<dbReference type="GO" id="GO:0016887">
    <property type="term" value="F:ATP hydrolysis activity"/>
    <property type="evidence" value="ECO:0007669"/>
    <property type="project" value="InterPro"/>
</dbReference>
<evidence type="ECO:0000256" key="3">
    <source>
        <dbReference type="ARBA" id="ARBA00022840"/>
    </source>
</evidence>
<dbReference type="PANTHER" id="PTHR24220">
    <property type="entry name" value="IMPORT ATP-BINDING PROTEIN"/>
    <property type="match status" value="1"/>
</dbReference>
<evidence type="ECO:0000256" key="2">
    <source>
        <dbReference type="ARBA" id="ARBA00022741"/>
    </source>
</evidence>
<evidence type="ECO:0000256" key="1">
    <source>
        <dbReference type="ARBA" id="ARBA00022448"/>
    </source>
</evidence>
<dbReference type="Proteomes" id="UP000013167">
    <property type="component" value="Unassembled WGS sequence"/>
</dbReference>
<comment type="caution">
    <text evidence="6">The sequence shown here is derived from an EMBL/GenBank/DDBJ whole genome shotgun (WGS) entry which is preliminary data.</text>
</comment>
<evidence type="ECO:0000313" key="7">
    <source>
        <dbReference type="Proteomes" id="UP000013167"/>
    </source>
</evidence>
<evidence type="ECO:0000256" key="4">
    <source>
        <dbReference type="SAM" id="MobiDB-lite"/>
    </source>
</evidence>
<dbReference type="GO" id="GO:0005886">
    <property type="term" value="C:plasma membrane"/>
    <property type="evidence" value="ECO:0007669"/>
    <property type="project" value="TreeGrafter"/>
</dbReference>
<dbReference type="GO" id="GO:0022857">
    <property type="term" value="F:transmembrane transporter activity"/>
    <property type="evidence" value="ECO:0007669"/>
    <property type="project" value="UniProtKB-ARBA"/>
</dbReference>
<dbReference type="eggNOG" id="COG1136">
    <property type="taxonomic scope" value="Bacteria"/>
</dbReference>
<dbReference type="EC" id="3.6.3.-" evidence="6"/>
<keyword evidence="6" id="KW-0449">Lipoprotein</keyword>
<dbReference type="PROSITE" id="PS00211">
    <property type="entry name" value="ABC_TRANSPORTER_1"/>
    <property type="match status" value="1"/>
</dbReference>
<dbReference type="InterPro" id="IPR017871">
    <property type="entry name" value="ABC_transporter-like_CS"/>
</dbReference>
<dbReference type="InterPro" id="IPR003439">
    <property type="entry name" value="ABC_transporter-like_ATP-bd"/>
</dbReference>